<evidence type="ECO:0000256" key="1">
    <source>
        <dbReference type="SAM" id="Coils"/>
    </source>
</evidence>
<evidence type="ECO:0000256" key="3">
    <source>
        <dbReference type="SAM" id="Phobius"/>
    </source>
</evidence>
<evidence type="ECO:0000313" key="4">
    <source>
        <dbReference type="EMBL" id="EKE29627.1"/>
    </source>
</evidence>
<keyword evidence="3" id="KW-0472">Membrane</keyword>
<feature type="coiled-coil region" evidence="1">
    <location>
        <begin position="476"/>
        <end position="535"/>
    </location>
</feature>
<feature type="compositionally biased region" description="Polar residues" evidence="2">
    <location>
        <begin position="80"/>
        <end position="89"/>
    </location>
</feature>
<dbReference type="EMBL" id="AMFJ01000133">
    <property type="protein sequence ID" value="EKE29627.1"/>
    <property type="molecule type" value="Genomic_DNA"/>
</dbReference>
<keyword evidence="3" id="KW-1133">Transmembrane helix</keyword>
<reference evidence="4" key="1">
    <citation type="journal article" date="2012" name="Science">
        <title>Fermentation, hydrogen, and sulfur metabolism in multiple uncultivated bacterial phyla.</title>
        <authorList>
            <person name="Wrighton K.C."/>
            <person name="Thomas B.C."/>
            <person name="Sharon I."/>
            <person name="Miller C.S."/>
            <person name="Castelle C.J."/>
            <person name="VerBerkmoes N.C."/>
            <person name="Wilkins M.J."/>
            <person name="Hettich R.L."/>
            <person name="Lipton M.S."/>
            <person name="Williams K.H."/>
            <person name="Long P.E."/>
            <person name="Banfield J.F."/>
        </authorList>
    </citation>
    <scope>NUCLEOTIDE SEQUENCE [LARGE SCALE GENOMIC DNA]</scope>
</reference>
<evidence type="ECO:0000256" key="2">
    <source>
        <dbReference type="SAM" id="MobiDB-lite"/>
    </source>
</evidence>
<proteinExistence type="predicted"/>
<keyword evidence="3" id="KW-0812">Transmembrane</keyword>
<dbReference type="AlphaFoldDB" id="K2G5V7"/>
<name>K2G5V7_9BACT</name>
<feature type="region of interest" description="Disordered" evidence="2">
    <location>
        <begin position="67"/>
        <end position="106"/>
    </location>
</feature>
<keyword evidence="1" id="KW-0175">Coiled coil</keyword>
<sequence>MSEIKLSSQEISRLESNKDFEQFWFNWEISKEEIKLLWTQQREELKQILSTNKELFSLISEINASAPADQTATPPPEAQPSESDVQTAQADWDRQIPEEQISSNEEQESWREMYKIENWLRNKGYTNLYILARALEQWYIPALHTAKFKEVQFSWNKWGWIKHKGAYIVDWWPMTNWTWKLSVLNRWFEDYVKSVTLSDIALEKTELKEIIKRWNKISTLDNAMLNKHFNILVKLEAALVSWDINAIRRYMNQYKTNFTKEKCNSFEGFKSKYRINTITSWILIEDWVLAREKASLNTERIAEEARVGKFSSGNSVDNLMLNTKKLKAWDVIKMHTNSPGHYLELKIKSVSANWKNILVDYIQHKWWSVWFHWTDKTIRLESSKVVFVNNRTMPQYENLSHFEFTQSSAFAEKMAKFSEKELHLNKIKAELAKNPPELEAAVKLKKQYEAKYATKIKSADFRKDKIDALHAEKPNVEAVKKEVIEIQNSIDEMKKDLIREHDELLKSGRTDSSKVEELRKIGEKINKEIVELQKRWIDHISQLDLDGIKAVTREPVWWLKWVEKMNWWWDWFLKAIDNSKWWKILIWASLVWLVFASKDWVKNIFKQWISKETARDMGDLALGFVPIIGWVNDLYIWKEWKDWNWRELSKKESWARLWFWIVWLIPWGSLIVKGTAKVWVSVFKMWKTWMKAINAADATVEGARLAWKTATYGYLGYSLVTDLVIPTYHSLHWIKK</sequence>
<protein>
    <submittedName>
        <fullName evidence="4">Uncharacterized protein</fullName>
    </submittedName>
</protein>
<gene>
    <name evidence="4" type="ORF">ACD_2C00133G0003</name>
</gene>
<organism evidence="4">
    <name type="scientific">uncultured bacterium</name>
    <name type="common">gcode 4</name>
    <dbReference type="NCBI Taxonomy" id="1234023"/>
    <lineage>
        <taxon>Bacteria</taxon>
        <taxon>environmental samples</taxon>
    </lineage>
</organism>
<accession>K2G5V7</accession>
<feature type="transmembrane region" description="Helical" evidence="3">
    <location>
        <begin position="657"/>
        <end position="680"/>
    </location>
</feature>
<comment type="caution">
    <text evidence="4">The sequence shown here is derived from an EMBL/GenBank/DDBJ whole genome shotgun (WGS) entry which is preliminary data.</text>
</comment>